<dbReference type="EMBL" id="JACOQI010000007">
    <property type="protein sequence ID" value="MBC5770480.1"/>
    <property type="molecule type" value="Genomic_DNA"/>
</dbReference>
<keyword evidence="2" id="KW-1185">Reference proteome</keyword>
<evidence type="ECO:0000313" key="1">
    <source>
        <dbReference type="EMBL" id="MBC5770480.1"/>
    </source>
</evidence>
<dbReference type="RefSeq" id="WP_187014731.1">
    <property type="nucleotide sequence ID" value="NZ_JACOQI010000007.1"/>
</dbReference>
<dbReference type="Proteomes" id="UP000620327">
    <property type="component" value="Unassembled WGS sequence"/>
</dbReference>
<dbReference type="GO" id="GO:0016787">
    <property type="term" value="F:hydrolase activity"/>
    <property type="evidence" value="ECO:0007669"/>
    <property type="project" value="UniProtKB-KW"/>
</dbReference>
<protein>
    <submittedName>
        <fullName evidence="1">L-2-amino-thiazoline-4-carboxylic acid hydrolase</fullName>
    </submittedName>
</protein>
<proteinExistence type="predicted"/>
<organism evidence="1 2">
    <name type="scientific">Dysosmobacter segnis</name>
    <dbReference type="NCBI Taxonomy" id="2763042"/>
    <lineage>
        <taxon>Bacteria</taxon>
        <taxon>Bacillati</taxon>
        <taxon>Bacillota</taxon>
        <taxon>Clostridia</taxon>
        <taxon>Eubacteriales</taxon>
        <taxon>Oscillospiraceae</taxon>
        <taxon>Dysosmobacter</taxon>
    </lineage>
</organism>
<keyword evidence="1" id="KW-0378">Hydrolase</keyword>
<name>A0A923S7B1_9FIRM</name>
<sequence>MSVQKKEKAMWEMLDRFFLRVLGEKEGTAVMAESREEAASFLASSQETSPSRRALMQSTILPRVAVYTVLKHRGLDAEKLMEKYVREVQGPASHDRYAGLEWVPRFFSVFRWAFRKTTSSSDAWVSTFEEQPEEFDLTIHQCLWHDTCVSCGCPEVCRFFCECDNYAFGDLKKVGFRRTQTLGTGGDCCDFHFYKK</sequence>
<dbReference type="InterPro" id="IPR026002">
    <property type="entry name" value="ATC_hydrolase-like"/>
</dbReference>
<gene>
    <name evidence="1" type="ORF">H8Z83_09125</name>
</gene>
<reference evidence="1" key="1">
    <citation type="submission" date="2020-08" db="EMBL/GenBank/DDBJ databases">
        <title>Genome public.</title>
        <authorList>
            <person name="Liu C."/>
            <person name="Sun Q."/>
        </authorList>
    </citation>
    <scope>NUCLEOTIDE SEQUENCE</scope>
    <source>
        <strain evidence="1">BX15</strain>
    </source>
</reference>
<dbReference type="Pfam" id="PF14196">
    <property type="entry name" value="ATC_hydrolase"/>
    <property type="match status" value="1"/>
</dbReference>
<comment type="caution">
    <text evidence="1">The sequence shown here is derived from an EMBL/GenBank/DDBJ whole genome shotgun (WGS) entry which is preliminary data.</text>
</comment>
<dbReference type="AlphaFoldDB" id="A0A923S7B1"/>
<accession>A0A923S7B1</accession>
<evidence type="ECO:0000313" key="2">
    <source>
        <dbReference type="Proteomes" id="UP000620327"/>
    </source>
</evidence>